<dbReference type="EMBL" id="JACOOR010000008">
    <property type="protein sequence ID" value="MBC5660843.1"/>
    <property type="molecule type" value="Genomic_DNA"/>
</dbReference>
<comment type="caution">
    <text evidence="2">The sequence shown here is derived from an EMBL/GenBank/DDBJ whole genome shotgun (WGS) entry which is preliminary data.</text>
</comment>
<dbReference type="AlphaFoldDB" id="A0A923LDZ6"/>
<keyword evidence="1" id="KW-0812">Transmembrane</keyword>
<keyword evidence="1" id="KW-1133">Transmembrane helix</keyword>
<reference evidence="2" key="1">
    <citation type="submission" date="2020-08" db="EMBL/GenBank/DDBJ databases">
        <title>Genome public.</title>
        <authorList>
            <person name="Liu C."/>
            <person name="Sun Q."/>
        </authorList>
    </citation>
    <scope>NUCLEOTIDE SEQUENCE</scope>
    <source>
        <strain evidence="2">NSJ-68</strain>
    </source>
</reference>
<keyword evidence="3" id="KW-1185">Reference proteome</keyword>
<accession>A0A923LDZ6</accession>
<dbReference type="Proteomes" id="UP000649345">
    <property type="component" value="Unassembled WGS sequence"/>
</dbReference>
<evidence type="ECO:0008006" key="4">
    <source>
        <dbReference type="Google" id="ProtNLM"/>
    </source>
</evidence>
<dbReference type="RefSeq" id="WP_186872581.1">
    <property type="nucleotide sequence ID" value="NZ_JACOOR010000008.1"/>
</dbReference>
<evidence type="ECO:0000256" key="1">
    <source>
        <dbReference type="SAM" id="Phobius"/>
    </source>
</evidence>
<gene>
    <name evidence="2" type="ORF">H8S44_13845</name>
</gene>
<protein>
    <recommendedName>
        <fullName evidence="4">Pilus assembly protein</fullName>
    </recommendedName>
</protein>
<name>A0A923LDZ6_9FIRM</name>
<feature type="transmembrane region" description="Helical" evidence="1">
    <location>
        <begin position="6"/>
        <end position="26"/>
    </location>
</feature>
<evidence type="ECO:0000313" key="3">
    <source>
        <dbReference type="Proteomes" id="UP000649345"/>
    </source>
</evidence>
<evidence type="ECO:0000313" key="2">
    <source>
        <dbReference type="EMBL" id="MBC5660843.1"/>
    </source>
</evidence>
<sequence length="229" mass="25174">MTVEAALVFPFFLMSVVAFLYLFFLLELYTETGRMLTDQAKNQAVTAYLTGGGTGDGIADSLVSAGLSSLPGVKCRWDSDTSILTLQASHRVQLPPGLGWFHPVEITQKKTVRGWTGFSGRRGSGAGQMDQVVYVTDYGTVYHRELGCRYLHVSVRQESLAHTESLRSNDGSRYYPCERCWKEGSSLVYLTEEGNRYHQNLNCPGLSRGIRSVLLSETVLPPCSLCGGG</sequence>
<organism evidence="2 3">
    <name type="scientific">Anaerosacchariphilus hominis</name>
    <dbReference type="NCBI Taxonomy" id="2763017"/>
    <lineage>
        <taxon>Bacteria</taxon>
        <taxon>Bacillati</taxon>
        <taxon>Bacillota</taxon>
        <taxon>Clostridia</taxon>
        <taxon>Lachnospirales</taxon>
        <taxon>Lachnospiraceae</taxon>
        <taxon>Anaerosacchariphilus</taxon>
    </lineage>
</organism>
<proteinExistence type="predicted"/>
<keyword evidence="1" id="KW-0472">Membrane</keyword>